<feature type="transmembrane region" description="Helical" evidence="1">
    <location>
        <begin position="70"/>
        <end position="87"/>
    </location>
</feature>
<reference evidence="2" key="1">
    <citation type="journal article" date="2020" name="Stud. Mycol.">
        <title>101 Dothideomycetes genomes: a test case for predicting lifestyles and emergence of pathogens.</title>
        <authorList>
            <person name="Haridas S."/>
            <person name="Albert R."/>
            <person name="Binder M."/>
            <person name="Bloem J."/>
            <person name="Labutti K."/>
            <person name="Salamov A."/>
            <person name="Andreopoulos B."/>
            <person name="Baker S."/>
            <person name="Barry K."/>
            <person name="Bills G."/>
            <person name="Bluhm B."/>
            <person name="Cannon C."/>
            <person name="Castanera R."/>
            <person name="Culley D."/>
            <person name="Daum C."/>
            <person name="Ezra D."/>
            <person name="Gonzalez J."/>
            <person name="Henrissat B."/>
            <person name="Kuo A."/>
            <person name="Liang C."/>
            <person name="Lipzen A."/>
            <person name="Lutzoni F."/>
            <person name="Magnuson J."/>
            <person name="Mondo S."/>
            <person name="Nolan M."/>
            <person name="Ohm R."/>
            <person name="Pangilinan J."/>
            <person name="Park H.-J."/>
            <person name="Ramirez L."/>
            <person name="Alfaro M."/>
            <person name="Sun H."/>
            <person name="Tritt A."/>
            <person name="Yoshinaga Y."/>
            <person name="Zwiers L.-H."/>
            <person name="Turgeon B."/>
            <person name="Goodwin S."/>
            <person name="Spatafora J."/>
            <person name="Crous P."/>
            <person name="Grigoriev I."/>
        </authorList>
    </citation>
    <scope>NUCLEOTIDE SEQUENCE</scope>
    <source>
        <strain evidence="2">CBS 113389</strain>
    </source>
</reference>
<dbReference type="Proteomes" id="UP000799767">
    <property type="component" value="Unassembled WGS sequence"/>
</dbReference>
<dbReference type="AlphaFoldDB" id="A0A6A6PQH5"/>
<keyword evidence="1" id="KW-0472">Membrane</keyword>
<keyword evidence="1" id="KW-0812">Transmembrane</keyword>
<sequence>MDSLRNEIFTSEKFTVFWNFVTKLTAIFMVIIVPFQIYRTGNSALWPVVCGSAASLVPDLGLPGTVAEPLAFGLRVVAVLTLFRYLVGRKQAYEKRKMGNKAAGTGASS</sequence>
<evidence type="ECO:0000313" key="3">
    <source>
        <dbReference type="Proteomes" id="UP000799767"/>
    </source>
</evidence>
<organism evidence="2 3">
    <name type="scientific">Neohortaea acidophila</name>
    <dbReference type="NCBI Taxonomy" id="245834"/>
    <lineage>
        <taxon>Eukaryota</taxon>
        <taxon>Fungi</taxon>
        <taxon>Dikarya</taxon>
        <taxon>Ascomycota</taxon>
        <taxon>Pezizomycotina</taxon>
        <taxon>Dothideomycetes</taxon>
        <taxon>Dothideomycetidae</taxon>
        <taxon>Mycosphaerellales</taxon>
        <taxon>Teratosphaeriaceae</taxon>
        <taxon>Neohortaea</taxon>
    </lineage>
</organism>
<dbReference type="EMBL" id="MU001636">
    <property type="protein sequence ID" value="KAF2482360.1"/>
    <property type="molecule type" value="Genomic_DNA"/>
</dbReference>
<keyword evidence="3" id="KW-1185">Reference proteome</keyword>
<dbReference type="GeneID" id="54476485"/>
<keyword evidence="1" id="KW-1133">Transmembrane helix</keyword>
<name>A0A6A6PQH5_9PEZI</name>
<evidence type="ECO:0000256" key="1">
    <source>
        <dbReference type="SAM" id="Phobius"/>
    </source>
</evidence>
<proteinExistence type="predicted"/>
<dbReference type="RefSeq" id="XP_033588930.1">
    <property type="nucleotide sequence ID" value="XM_033735483.1"/>
</dbReference>
<evidence type="ECO:0000313" key="2">
    <source>
        <dbReference type="EMBL" id="KAF2482360.1"/>
    </source>
</evidence>
<feature type="transmembrane region" description="Helical" evidence="1">
    <location>
        <begin position="20"/>
        <end position="38"/>
    </location>
</feature>
<accession>A0A6A6PQH5</accession>
<gene>
    <name evidence="2" type="ORF">BDY17DRAFT_310862</name>
</gene>
<protein>
    <submittedName>
        <fullName evidence="2">Uncharacterized protein</fullName>
    </submittedName>
</protein>